<dbReference type="AlphaFoldDB" id="A0A4R6UPV1"/>
<gene>
    <name evidence="2" type="ORF">EV190_11930</name>
</gene>
<dbReference type="PANTHER" id="PTHR22572">
    <property type="entry name" value="SUGAR-1-PHOSPHATE GUANYL TRANSFERASE"/>
    <property type="match status" value="1"/>
</dbReference>
<sequence length="253" mass="27453">MSRSSEPIRQAVILAGGQATRLRPYTDTRPKAMVEVADRPIIDYQLEWLGRHGVEHVVVSCGYKAEVLREHLSARAQGPEVTLLVEDEPLGRGGALRFAASGLRDAGAAYFALNGDVLTWFPLDEFTAYHRDKGGLITLALAQYRTSWGIVDVTDSGLIEGFTQSPLLPFWINAGVYVFEPEATPLLPVKGDHESSTFPDLAGRGKLFGYRIDGFWRGVDTVKDVKEAGEQIPELLDGTLGAPASGGSVSSRP</sequence>
<dbReference type="Proteomes" id="UP000295281">
    <property type="component" value="Unassembled WGS sequence"/>
</dbReference>
<accession>A0A4R6UPV1</accession>
<dbReference type="RefSeq" id="WP_133742770.1">
    <property type="nucleotide sequence ID" value="NZ_SNYN01000019.1"/>
</dbReference>
<dbReference type="Gene3D" id="3.90.550.10">
    <property type="entry name" value="Spore Coat Polysaccharide Biosynthesis Protein SpsA, Chain A"/>
    <property type="match status" value="1"/>
</dbReference>
<organism evidence="2 3">
    <name type="scientific">Actinorugispora endophytica</name>
    <dbReference type="NCBI Taxonomy" id="1605990"/>
    <lineage>
        <taxon>Bacteria</taxon>
        <taxon>Bacillati</taxon>
        <taxon>Actinomycetota</taxon>
        <taxon>Actinomycetes</taxon>
        <taxon>Streptosporangiales</taxon>
        <taxon>Nocardiopsidaceae</taxon>
        <taxon>Actinorugispora</taxon>
    </lineage>
</organism>
<evidence type="ECO:0000313" key="2">
    <source>
        <dbReference type="EMBL" id="TDQ48216.1"/>
    </source>
</evidence>
<dbReference type="Pfam" id="PF00483">
    <property type="entry name" value="NTP_transferase"/>
    <property type="match status" value="1"/>
</dbReference>
<comment type="caution">
    <text evidence="2">The sequence shown here is derived from an EMBL/GenBank/DDBJ whole genome shotgun (WGS) entry which is preliminary data.</text>
</comment>
<dbReference type="GO" id="GO:0016740">
    <property type="term" value="F:transferase activity"/>
    <property type="evidence" value="ECO:0007669"/>
    <property type="project" value="UniProtKB-KW"/>
</dbReference>
<keyword evidence="2" id="KW-0808">Transferase</keyword>
<evidence type="ECO:0000313" key="3">
    <source>
        <dbReference type="Proteomes" id="UP000295281"/>
    </source>
</evidence>
<dbReference type="EMBL" id="SNYN01000019">
    <property type="protein sequence ID" value="TDQ48216.1"/>
    <property type="molecule type" value="Genomic_DNA"/>
</dbReference>
<dbReference type="InterPro" id="IPR029044">
    <property type="entry name" value="Nucleotide-diphossugar_trans"/>
</dbReference>
<reference evidence="2 3" key="1">
    <citation type="submission" date="2019-03" db="EMBL/GenBank/DDBJ databases">
        <title>Genomic Encyclopedia of Type Strains, Phase IV (KMG-IV): sequencing the most valuable type-strain genomes for metagenomic binning, comparative biology and taxonomic classification.</title>
        <authorList>
            <person name="Goeker M."/>
        </authorList>
    </citation>
    <scope>NUCLEOTIDE SEQUENCE [LARGE SCALE GENOMIC DNA]</scope>
    <source>
        <strain evidence="2 3">DSM 46770</strain>
    </source>
</reference>
<dbReference type="OrthoDB" id="9801810at2"/>
<proteinExistence type="predicted"/>
<dbReference type="InterPro" id="IPR005835">
    <property type="entry name" value="NTP_transferase_dom"/>
</dbReference>
<evidence type="ECO:0000259" key="1">
    <source>
        <dbReference type="Pfam" id="PF00483"/>
    </source>
</evidence>
<dbReference type="CDD" id="cd04181">
    <property type="entry name" value="NTP_transferase"/>
    <property type="match status" value="1"/>
</dbReference>
<name>A0A4R6UPV1_9ACTN</name>
<dbReference type="SUPFAM" id="SSF53448">
    <property type="entry name" value="Nucleotide-diphospho-sugar transferases"/>
    <property type="match status" value="1"/>
</dbReference>
<protein>
    <submittedName>
        <fullName evidence="2">Nucleotidyltransferase-like protein</fullName>
    </submittedName>
</protein>
<dbReference type="InterPro" id="IPR050486">
    <property type="entry name" value="Mannose-1P_guanyltransferase"/>
</dbReference>
<keyword evidence="3" id="KW-1185">Reference proteome</keyword>
<feature type="domain" description="Nucleotidyl transferase" evidence="1">
    <location>
        <begin position="11"/>
        <end position="231"/>
    </location>
</feature>